<evidence type="ECO:0000256" key="1">
    <source>
        <dbReference type="SAM" id="Coils"/>
    </source>
</evidence>
<keyword evidence="1" id="KW-0175">Coiled coil</keyword>
<feature type="coiled-coil region" evidence="1">
    <location>
        <begin position="31"/>
        <end position="72"/>
    </location>
</feature>
<dbReference type="EMBL" id="MT142594">
    <property type="protein sequence ID" value="QJA85777.1"/>
    <property type="molecule type" value="Genomic_DNA"/>
</dbReference>
<sequence>MSESQIRKSPYGMWWKWVVVTGHMETCFTGEQGAAEQIATLHQEIERLTADNKKLNREVTEVTKECVAARKRQNELILENRKLRKARRRFLTRVYPTIAPSERR</sequence>
<proteinExistence type="predicted"/>
<accession>A0A6M3KUJ7</accession>
<name>A0A6M3KUJ7_9ZZZZ</name>
<dbReference type="Gene3D" id="1.20.5.340">
    <property type="match status" value="1"/>
</dbReference>
<dbReference type="AlphaFoldDB" id="A0A6M3KUJ7"/>
<evidence type="ECO:0000313" key="2">
    <source>
        <dbReference type="EMBL" id="QJA85777.1"/>
    </source>
</evidence>
<reference evidence="2" key="1">
    <citation type="submission" date="2020-03" db="EMBL/GenBank/DDBJ databases">
        <title>The deep terrestrial virosphere.</title>
        <authorList>
            <person name="Holmfeldt K."/>
            <person name="Nilsson E."/>
            <person name="Simone D."/>
            <person name="Lopez-Fernandez M."/>
            <person name="Wu X."/>
            <person name="de Brujin I."/>
            <person name="Lundin D."/>
            <person name="Andersson A."/>
            <person name="Bertilsson S."/>
            <person name="Dopson M."/>
        </authorList>
    </citation>
    <scope>NUCLEOTIDE SEQUENCE</scope>
    <source>
        <strain evidence="2">MM415B02177</strain>
    </source>
</reference>
<organism evidence="2">
    <name type="scientific">viral metagenome</name>
    <dbReference type="NCBI Taxonomy" id="1070528"/>
    <lineage>
        <taxon>unclassified sequences</taxon>
        <taxon>metagenomes</taxon>
        <taxon>organismal metagenomes</taxon>
    </lineage>
</organism>
<protein>
    <submittedName>
        <fullName evidence="2">Uncharacterized protein</fullName>
    </submittedName>
</protein>
<gene>
    <name evidence="2" type="ORF">MM415B02177_0018</name>
</gene>